<comment type="caution">
    <text evidence="1">The sequence shown here is derived from an EMBL/GenBank/DDBJ whole genome shotgun (WGS) entry which is preliminary data.</text>
</comment>
<sequence length="38" mass="4058">HIFIKENGERLEGVPSAVEGRLKGVLSNVEGRLEGVAP</sequence>
<protein>
    <submittedName>
        <fullName evidence="1">Uncharacterized protein</fullName>
    </submittedName>
</protein>
<dbReference type="AlphaFoldDB" id="X0T3G4"/>
<feature type="non-terminal residue" evidence="1">
    <location>
        <position position="1"/>
    </location>
</feature>
<gene>
    <name evidence="1" type="ORF">S01H1_25219</name>
</gene>
<dbReference type="EMBL" id="BARS01015210">
    <property type="protein sequence ID" value="GAF88008.1"/>
    <property type="molecule type" value="Genomic_DNA"/>
</dbReference>
<accession>X0T3G4</accession>
<reference evidence="1" key="1">
    <citation type="journal article" date="2014" name="Front. Microbiol.">
        <title>High frequency of phylogenetically diverse reductive dehalogenase-homologous genes in deep subseafloor sedimentary metagenomes.</title>
        <authorList>
            <person name="Kawai M."/>
            <person name="Futagami T."/>
            <person name="Toyoda A."/>
            <person name="Takaki Y."/>
            <person name="Nishi S."/>
            <person name="Hori S."/>
            <person name="Arai W."/>
            <person name="Tsubouchi T."/>
            <person name="Morono Y."/>
            <person name="Uchiyama I."/>
            <person name="Ito T."/>
            <person name="Fujiyama A."/>
            <person name="Inagaki F."/>
            <person name="Takami H."/>
        </authorList>
    </citation>
    <scope>NUCLEOTIDE SEQUENCE</scope>
    <source>
        <strain evidence="1">Expedition CK06-06</strain>
    </source>
</reference>
<evidence type="ECO:0000313" key="1">
    <source>
        <dbReference type="EMBL" id="GAF88008.1"/>
    </source>
</evidence>
<organism evidence="1">
    <name type="scientific">marine sediment metagenome</name>
    <dbReference type="NCBI Taxonomy" id="412755"/>
    <lineage>
        <taxon>unclassified sequences</taxon>
        <taxon>metagenomes</taxon>
        <taxon>ecological metagenomes</taxon>
    </lineage>
</organism>
<proteinExistence type="predicted"/>
<name>X0T3G4_9ZZZZ</name>